<dbReference type="AlphaFoldDB" id="A0A975BU72"/>
<sequence>MYFHGKMIIKFQKQTKGKERSFDDDMLTTYARMNIIRTWERKINNLKRCTEEKIFYENKTMCFLLHGSLACGDGVCRKLFRGGFGGCGRLGKC</sequence>
<dbReference type="Proteomes" id="UP000663722">
    <property type="component" value="Chromosome"/>
</dbReference>
<evidence type="ECO:0000313" key="1">
    <source>
        <dbReference type="EMBL" id="QTA91910.1"/>
    </source>
</evidence>
<gene>
    <name evidence="1" type="ORF">dnm_079830</name>
</gene>
<dbReference type="EMBL" id="CP061800">
    <property type="protein sequence ID" value="QTA91910.1"/>
    <property type="molecule type" value="Genomic_DNA"/>
</dbReference>
<accession>A0A975BU72</accession>
<evidence type="ECO:0000313" key="2">
    <source>
        <dbReference type="Proteomes" id="UP000663722"/>
    </source>
</evidence>
<keyword evidence="2" id="KW-1185">Reference proteome</keyword>
<reference evidence="1" key="1">
    <citation type="journal article" date="2021" name="Microb. Physiol.">
        <title>Proteogenomic Insights into the Physiology of Marine, Sulfate-Reducing, Filamentous Desulfonema limicola and Desulfonema magnum.</title>
        <authorList>
            <person name="Schnaars V."/>
            <person name="Wohlbrand L."/>
            <person name="Scheve S."/>
            <person name="Hinrichs C."/>
            <person name="Reinhardt R."/>
            <person name="Rabus R."/>
        </authorList>
    </citation>
    <scope>NUCLEOTIDE SEQUENCE</scope>
    <source>
        <strain evidence="1">4be13</strain>
    </source>
</reference>
<dbReference type="KEGG" id="dmm:dnm_079830"/>
<organism evidence="1 2">
    <name type="scientific">Desulfonema magnum</name>
    <dbReference type="NCBI Taxonomy" id="45655"/>
    <lineage>
        <taxon>Bacteria</taxon>
        <taxon>Pseudomonadati</taxon>
        <taxon>Thermodesulfobacteriota</taxon>
        <taxon>Desulfobacteria</taxon>
        <taxon>Desulfobacterales</taxon>
        <taxon>Desulfococcaceae</taxon>
        <taxon>Desulfonema</taxon>
    </lineage>
</organism>
<protein>
    <submittedName>
        <fullName evidence="1">Uncharacterized protein</fullName>
    </submittedName>
</protein>
<proteinExistence type="predicted"/>
<name>A0A975BU72_9BACT</name>